<evidence type="ECO:0000256" key="6">
    <source>
        <dbReference type="RuleBase" id="RU000682"/>
    </source>
</evidence>
<dbReference type="GO" id="GO:0003677">
    <property type="term" value="F:DNA binding"/>
    <property type="evidence" value="ECO:0007669"/>
    <property type="project" value="UniProtKB-UniRule"/>
</dbReference>
<gene>
    <name evidence="8" type="ORF">niasHT_020851</name>
</gene>
<evidence type="ECO:0000259" key="7">
    <source>
        <dbReference type="PROSITE" id="PS50071"/>
    </source>
</evidence>
<keyword evidence="3 5" id="KW-0371">Homeobox</keyword>
<dbReference type="Proteomes" id="UP001620626">
    <property type="component" value="Unassembled WGS sequence"/>
</dbReference>
<dbReference type="InterPro" id="IPR009057">
    <property type="entry name" value="Homeodomain-like_sf"/>
</dbReference>
<evidence type="ECO:0000256" key="5">
    <source>
        <dbReference type="PROSITE-ProRule" id="PRU00108"/>
    </source>
</evidence>
<evidence type="ECO:0000256" key="4">
    <source>
        <dbReference type="ARBA" id="ARBA00023242"/>
    </source>
</evidence>
<dbReference type="SUPFAM" id="SSF46689">
    <property type="entry name" value="Homeodomain-like"/>
    <property type="match status" value="1"/>
</dbReference>
<dbReference type="InterPro" id="IPR017970">
    <property type="entry name" value="Homeobox_CS"/>
</dbReference>
<evidence type="ECO:0000256" key="2">
    <source>
        <dbReference type="ARBA" id="ARBA00023125"/>
    </source>
</evidence>
<accession>A0ABD2KLJ8</accession>
<feature type="domain" description="Homeobox" evidence="7">
    <location>
        <begin position="121"/>
        <end position="181"/>
    </location>
</feature>
<dbReference type="Pfam" id="PF00046">
    <property type="entry name" value="Homeodomain"/>
    <property type="match status" value="1"/>
</dbReference>
<dbReference type="GO" id="GO:0005634">
    <property type="term" value="C:nucleus"/>
    <property type="evidence" value="ECO:0007669"/>
    <property type="project" value="UniProtKB-SubCell"/>
</dbReference>
<dbReference type="Gene3D" id="1.10.10.60">
    <property type="entry name" value="Homeodomain-like"/>
    <property type="match status" value="1"/>
</dbReference>
<evidence type="ECO:0000256" key="1">
    <source>
        <dbReference type="ARBA" id="ARBA00004123"/>
    </source>
</evidence>
<dbReference type="InterPro" id="IPR050649">
    <property type="entry name" value="Paired_Homeobox_TFs"/>
</dbReference>
<dbReference type="PROSITE" id="PS00027">
    <property type="entry name" value="HOMEOBOX_1"/>
    <property type="match status" value="1"/>
</dbReference>
<keyword evidence="9" id="KW-1185">Reference proteome</keyword>
<protein>
    <recommendedName>
        <fullName evidence="7">Homeobox domain-containing protein</fullName>
    </recommendedName>
</protein>
<reference evidence="8 9" key="1">
    <citation type="submission" date="2024-10" db="EMBL/GenBank/DDBJ databases">
        <authorList>
            <person name="Kim D."/>
        </authorList>
    </citation>
    <scope>NUCLEOTIDE SEQUENCE [LARGE SCALE GENOMIC DNA]</scope>
    <source>
        <strain evidence="8">BH-2024</strain>
    </source>
</reference>
<comment type="subcellular location">
    <subcellularLocation>
        <location evidence="1 5 6">Nucleus</location>
    </subcellularLocation>
</comment>
<name>A0ABD2KLJ8_9BILA</name>
<dbReference type="SMART" id="SM00389">
    <property type="entry name" value="HOX"/>
    <property type="match status" value="1"/>
</dbReference>
<dbReference type="PANTHER" id="PTHR24329:SF543">
    <property type="entry name" value="FI01017P-RELATED"/>
    <property type="match status" value="1"/>
</dbReference>
<evidence type="ECO:0000313" key="9">
    <source>
        <dbReference type="Proteomes" id="UP001620626"/>
    </source>
</evidence>
<organism evidence="8 9">
    <name type="scientific">Heterodera trifolii</name>
    <dbReference type="NCBI Taxonomy" id="157864"/>
    <lineage>
        <taxon>Eukaryota</taxon>
        <taxon>Metazoa</taxon>
        <taxon>Ecdysozoa</taxon>
        <taxon>Nematoda</taxon>
        <taxon>Chromadorea</taxon>
        <taxon>Rhabditida</taxon>
        <taxon>Tylenchina</taxon>
        <taxon>Tylenchomorpha</taxon>
        <taxon>Tylenchoidea</taxon>
        <taxon>Heteroderidae</taxon>
        <taxon>Heteroderinae</taxon>
        <taxon>Heterodera</taxon>
    </lineage>
</organism>
<dbReference type="PANTHER" id="PTHR24329">
    <property type="entry name" value="HOMEOBOX PROTEIN ARISTALESS"/>
    <property type="match status" value="1"/>
</dbReference>
<dbReference type="CDD" id="cd00086">
    <property type="entry name" value="homeodomain"/>
    <property type="match status" value="1"/>
</dbReference>
<sequence length="188" mass="21346">MKILSSTSNFSIENLLFKPCTSPTPTPNVFGTAPPIVPIPIYHPFFATMPTRPTTPATASTATIFPPPSLIFKSGGILNKHSATFHCKNDNNNLSQQIGTATTKSSTNYAIQKLSAISSGKRKRRHRTMFTECQLYTMEKAFIACQYPDVQMREHLAEKLKLREERVEVWFKNRRAKERKKTREVKIK</sequence>
<evidence type="ECO:0000313" key="8">
    <source>
        <dbReference type="EMBL" id="KAL3103822.1"/>
    </source>
</evidence>
<evidence type="ECO:0000256" key="3">
    <source>
        <dbReference type="ARBA" id="ARBA00023155"/>
    </source>
</evidence>
<keyword evidence="2 5" id="KW-0238">DNA-binding</keyword>
<dbReference type="AlphaFoldDB" id="A0ABD2KLJ8"/>
<feature type="DNA-binding region" description="Homeobox" evidence="5">
    <location>
        <begin position="123"/>
        <end position="182"/>
    </location>
</feature>
<proteinExistence type="predicted"/>
<keyword evidence="4 5" id="KW-0539">Nucleus</keyword>
<comment type="caution">
    <text evidence="8">The sequence shown here is derived from an EMBL/GenBank/DDBJ whole genome shotgun (WGS) entry which is preliminary data.</text>
</comment>
<dbReference type="PROSITE" id="PS50071">
    <property type="entry name" value="HOMEOBOX_2"/>
    <property type="match status" value="1"/>
</dbReference>
<dbReference type="InterPro" id="IPR001356">
    <property type="entry name" value="HD"/>
</dbReference>
<dbReference type="EMBL" id="JBICBT010000725">
    <property type="protein sequence ID" value="KAL3103822.1"/>
    <property type="molecule type" value="Genomic_DNA"/>
</dbReference>